<name>A0ABV1HMK6_9FIRM</name>
<feature type="transmembrane region" description="Helical" evidence="1">
    <location>
        <begin position="34"/>
        <end position="54"/>
    </location>
</feature>
<dbReference type="Proteomes" id="UP001437460">
    <property type="component" value="Unassembled WGS sequence"/>
</dbReference>
<protein>
    <recommendedName>
        <fullName evidence="4">Prepilin type IV endopeptidase peptidase domain-containing protein</fullName>
    </recommendedName>
</protein>
<evidence type="ECO:0008006" key="4">
    <source>
        <dbReference type="Google" id="ProtNLM"/>
    </source>
</evidence>
<sequence>MKIEMARMGVFLVFLLAAAWQDFGTKQVSTELLWLSGTAALVCQSLSVLCLAFMKEAGAEEAVLPFFLNTWGPYLAGVLPGATLLVLSRLGCGIGVGDGVFFLVSGLLLGLRHNLLFLCGTVLCCGLFGLGYYVWSRMRGNYKGGKTELPLLPFGVIPGIWTAVLYVTEFRAFGA</sequence>
<evidence type="ECO:0000313" key="3">
    <source>
        <dbReference type="Proteomes" id="UP001437460"/>
    </source>
</evidence>
<evidence type="ECO:0000313" key="2">
    <source>
        <dbReference type="EMBL" id="MEQ2563547.1"/>
    </source>
</evidence>
<keyword evidence="1" id="KW-0812">Transmembrane</keyword>
<reference evidence="2 3" key="1">
    <citation type="submission" date="2024-03" db="EMBL/GenBank/DDBJ databases">
        <title>Human intestinal bacterial collection.</title>
        <authorList>
            <person name="Pauvert C."/>
            <person name="Hitch T.C.A."/>
            <person name="Clavel T."/>
        </authorList>
    </citation>
    <scope>NUCLEOTIDE SEQUENCE [LARGE SCALE GENOMIC DNA]</scope>
    <source>
        <strain evidence="2 3">CLA-AP-H27</strain>
    </source>
</reference>
<feature type="transmembrane region" description="Helical" evidence="1">
    <location>
        <begin position="93"/>
        <end position="110"/>
    </location>
</feature>
<dbReference type="RefSeq" id="WP_349229674.1">
    <property type="nucleotide sequence ID" value="NZ_JBBMFJ010000020.1"/>
</dbReference>
<keyword evidence="1" id="KW-1133">Transmembrane helix</keyword>
<keyword evidence="1" id="KW-0472">Membrane</keyword>
<feature type="transmembrane region" description="Helical" evidence="1">
    <location>
        <begin position="150"/>
        <end position="168"/>
    </location>
</feature>
<feature type="transmembrane region" description="Helical" evidence="1">
    <location>
        <begin position="115"/>
        <end position="135"/>
    </location>
</feature>
<comment type="caution">
    <text evidence="2">The sequence shown here is derived from an EMBL/GenBank/DDBJ whole genome shotgun (WGS) entry which is preliminary data.</text>
</comment>
<gene>
    <name evidence="2" type="ORF">WMO41_10325</name>
</gene>
<organism evidence="2 3">
    <name type="scientific">Ventrimonas faecis</name>
    <dbReference type="NCBI Taxonomy" id="3133170"/>
    <lineage>
        <taxon>Bacteria</taxon>
        <taxon>Bacillati</taxon>
        <taxon>Bacillota</taxon>
        <taxon>Clostridia</taxon>
        <taxon>Lachnospirales</taxon>
        <taxon>Lachnospiraceae</taxon>
        <taxon>Ventrimonas</taxon>
    </lineage>
</organism>
<dbReference type="EMBL" id="JBBMFJ010000020">
    <property type="protein sequence ID" value="MEQ2563547.1"/>
    <property type="molecule type" value="Genomic_DNA"/>
</dbReference>
<keyword evidence="3" id="KW-1185">Reference proteome</keyword>
<accession>A0ABV1HMK6</accession>
<proteinExistence type="predicted"/>
<evidence type="ECO:0000256" key="1">
    <source>
        <dbReference type="SAM" id="Phobius"/>
    </source>
</evidence>